<feature type="domain" description="Cadherin" evidence="13">
    <location>
        <begin position="1617"/>
        <end position="1743"/>
    </location>
</feature>
<keyword evidence="3" id="KW-0677">Repeat</keyword>
<dbReference type="FunFam" id="2.60.40.60:FF:000266">
    <property type="entry name" value="Cadherin 23"/>
    <property type="match status" value="1"/>
</dbReference>
<evidence type="ECO:0000256" key="12">
    <source>
        <dbReference type="SAM" id="SignalP"/>
    </source>
</evidence>
<dbReference type="PANTHER" id="PTHR24026:SF129">
    <property type="entry name" value="CADHERIN-89D"/>
    <property type="match status" value="1"/>
</dbReference>
<reference evidence="14" key="1">
    <citation type="submission" date="2021-03" db="EMBL/GenBank/DDBJ databases">
        <title>Chromosome level genome of the anhydrobiotic midge Polypedilum vanderplanki.</title>
        <authorList>
            <person name="Yoshida Y."/>
            <person name="Kikawada T."/>
            <person name="Gusev O."/>
        </authorList>
    </citation>
    <scope>NUCLEOTIDE SEQUENCE</scope>
    <source>
        <strain evidence="14">NIAS01</strain>
        <tissue evidence="14">Whole body or cell culture</tissue>
    </source>
</reference>
<dbReference type="EMBL" id="JADBJN010000003">
    <property type="protein sequence ID" value="KAG5672240.1"/>
    <property type="molecule type" value="Genomic_DNA"/>
</dbReference>
<evidence type="ECO:0000256" key="3">
    <source>
        <dbReference type="ARBA" id="ARBA00022737"/>
    </source>
</evidence>
<dbReference type="PANTHER" id="PTHR24026">
    <property type="entry name" value="FAT ATYPICAL CADHERIN-RELATED"/>
    <property type="match status" value="1"/>
</dbReference>
<feature type="chain" id="PRO_5039888089" description="Cadherin domain-containing protein" evidence="12">
    <location>
        <begin position="22"/>
        <end position="2199"/>
    </location>
</feature>
<dbReference type="GO" id="GO:0005886">
    <property type="term" value="C:plasma membrane"/>
    <property type="evidence" value="ECO:0007669"/>
    <property type="project" value="InterPro"/>
</dbReference>
<dbReference type="PROSITE" id="PS00232">
    <property type="entry name" value="CADHERIN_1"/>
    <property type="match status" value="6"/>
</dbReference>
<evidence type="ECO:0000313" key="15">
    <source>
        <dbReference type="Proteomes" id="UP001107558"/>
    </source>
</evidence>
<evidence type="ECO:0000259" key="13">
    <source>
        <dbReference type="PROSITE" id="PS50268"/>
    </source>
</evidence>
<evidence type="ECO:0000256" key="7">
    <source>
        <dbReference type="ARBA" id="ARBA00023136"/>
    </source>
</evidence>
<evidence type="ECO:0000256" key="1">
    <source>
        <dbReference type="ARBA" id="ARBA00004370"/>
    </source>
</evidence>
<evidence type="ECO:0000256" key="5">
    <source>
        <dbReference type="ARBA" id="ARBA00022889"/>
    </source>
</evidence>
<dbReference type="PRINTS" id="PR00205">
    <property type="entry name" value="CADHERIN"/>
</dbReference>
<feature type="domain" description="Cadherin" evidence="13">
    <location>
        <begin position="1745"/>
        <end position="1850"/>
    </location>
</feature>
<comment type="subcellular location">
    <subcellularLocation>
        <location evidence="1">Membrane</location>
    </subcellularLocation>
</comment>
<dbReference type="GO" id="GO:0007163">
    <property type="term" value="P:establishment or maintenance of cell polarity"/>
    <property type="evidence" value="ECO:0007669"/>
    <property type="project" value="UniProtKB-ARBA"/>
</dbReference>
<dbReference type="FunFam" id="2.60.40.60:FF:000116">
    <property type="entry name" value="Dachsous cadherin-related 2"/>
    <property type="match status" value="1"/>
</dbReference>
<dbReference type="GO" id="GO:0007156">
    <property type="term" value="P:homophilic cell adhesion via plasma membrane adhesion molecules"/>
    <property type="evidence" value="ECO:0007669"/>
    <property type="project" value="InterPro"/>
</dbReference>
<dbReference type="CDD" id="cd11304">
    <property type="entry name" value="Cadherin_repeat"/>
    <property type="match status" value="13"/>
</dbReference>
<keyword evidence="5" id="KW-0130">Cell adhesion</keyword>
<keyword evidence="7 11" id="KW-0472">Membrane</keyword>
<evidence type="ECO:0000256" key="4">
    <source>
        <dbReference type="ARBA" id="ARBA00022837"/>
    </source>
</evidence>
<accession>A0A9J6BRA3</accession>
<keyword evidence="2 11" id="KW-0812">Transmembrane</keyword>
<feature type="domain" description="Cadherin" evidence="13">
    <location>
        <begin position="1231"/>
        <end position="1346"/>
    </location>
</feature>
<feature type="domain" description="Cadherin" evidence="13">
    <location>
        <begin position="969"/>
        <end position="1128"/>
    </location>
</feature>
<keyword evidence="12" id="KW-0732">Signal</keyword>
<feature type="region of interest" description="Disordered" evidence="10">
    <location>
        <begin position="1184"/>
        <end position="1206"/>
    </location>
</feature>
<dbReference type="Pfam" id="PF00028">
    <property type="entry name" value="Cadherin"/>
    <property type="match status" value="7"/>
</dbReference>
<feature type="domain" description="Cadherin" evidence="13">
    <location>
        <begin position="153"/>
        <end position="265"/>
    </location>
</feature>
<evidence type="ECO:0000256" key="9">
    <source>
        <dbReference type="PROSITE-ProRule" id="PRU00043"/>
    </source>
</evidence>
<dbReference type="OrthoDB" id="6252479at2759"/>
<keyword evidence="8" id="KW-0325">Glycoprotein</keyword>
<dbReference type="InterPro" id="IPR002126">
    <property type="entry name" value="Cadherin-like_dom"/>
</dbReference>
<evidence type="ECO:0000313" key="14">
    <source>
        <dbReference type="EMBL" id="KAG5672240.1"/>
    </source>
</evidence>
<feature type="domain" description="Cadherin" evidence="13">
    <location>
        <begin position="71"/>
        <end position="152"/>
    </location>
</feature>
<keyword evidence="15" id="KW-1185">Reference proteome</keyword>
<keyword evidence="6 11" id="KW-1133">Transmembrane helix</keyword>
<dbReference type="InterPro" id="IPR020894">
    <property type="entry name" value="Cadherin_CS"/>
</dbReference>
<feature type="domain" description="Cadherin" evidence="13">
    <location>
        <begin position="889"/>
        <end position="968"/>
    </location>
</feature>
<feature type="region of interest" description="Disordered" evidence="10">
    <location>
        <begin position="2110"/>
        <end position="2147"/>
    </location>
</feature>
<organism evidence="14 15">
    <name type="scientific">Polypedilum vanderplanki</name>
    <name type="common">Sleeping chironomid midge</name>
    <dbReference type="NCBI Taxonomy" id="319348"/>
    <lineage>
        <taxon>Eukaryota</taxon>
        <taxon>Metazoa</taxon>
        <taxon>Ecdysozoa</taxon>
        <taxon>Arthropoda</taxon>
        <taxon>Hexapoda</taxon>
        <taxon>Insecta</taxon>
        <taxon>Pterygota</taxon>
        <taxon>Neoptera</taxon>
        <taxon>Endopterygota</taxon>
        <taxon>Diptera</taxon>
        <taxon>Nematocera</taxon>
        <taxon>Chironomoidea</taxon>
        <taxon>Chironomidae</taxon>
        <taxon>Chironominae</taxon>
        <taxon>Polypedilum</taxon>
        <taxon>Polypedilum</taxon>
    </lineage>
</organism>
<feature type="domain" description="Cadherin" evidence="13">
    <location>
        <begin position="382"/>
        <end position="494"/>
    </location>
</feature>
<feature type="domain" description="Cadherin" evidence="13">
    <location>
        <begin position="496"/>
        <end position="608"/>
    </location>
</feature>
<dbReference type="GO" id="GO:0009653">
    <property type="term" value="P:anatomical structure morphogenesis"/>
    <property type="evidence" value="ECO:0007669"/>
    <property type="project" value="UniProtKB-ARBA"/>
</dbReference>
<proteinExistence type="predicted"/>
<dbReference type="GO" id="GO:0060429">
    <property type="term" value="P:epithelium development"/>
    <property type="evidence" value="ECO:0007669"/>
    <property type="project" value="UniProtKB-ARBA"/>
</dbReference>
<keyword evidence="4 9" id="KW-0106">Calcium</keyword>
<protein>
    <recommendedName>
        <fullName evidence="13">Cadherin domain-containing protein</fullName>
    </recommendedName>
</protein>
<feature type="region of interest" description="Disordered" evidence="10">
    <location>
        <begin position="774"/>
        <end position="815"/>
    </location>
</feature>
<evidence type="ECO:0000256" key="10">
    <source>
        <dbReference type="SAM" id="MobiDB-lite"/>
    </source>
</evidence>
<dbReference type="PROSITE" id="PS50268">
    <property type="entry name" value="CADHERIN_2"/>
    <property type="match status" value="12"/>
</dbReference>
<evidence type="ECO:0000256" key="11">
    <source>
        <dbReference type="SAM" id="Phobius"/>
    </source>
</evidence>
<dbReference type="Proteomes" id="UP001107558">
    <property type="component" value="Chromosome 3"/>
</dbReference>
<dbReference type="SMART" id="SM00112">
    <property type="entry name" value="CA"/>
    <property type="match status" value="12"/>
</dbReference>
<sequence length="2199" mass="249413">MKLYLILWITILILQQHFCTGCTFYSINDGYTSTDTESGNVYIPLKEDHPVNDVVLTMNVYPRKSIELRAIDRSSGDDHKYFRIHEVNGTTIQIILSKTLDELVDNDSPQNVLKFKIQCNSMHGNSNRRNHDVSYQMITVYVEDINDNKPVFINTPYEITIDETTPLGSSVFMNIKAIDRDKPNTPNSDVQYFIGQQTMDAKGGFFMLDSPHRPHVILKRSLDFDHGIRQFDLNIIARDRGIPPQQTNTSLSIFIDDVDDLPPMFTQEAYYTKVKEFFTITGKSIHKPLKIDPPIEAYDQDSLNSTLVYSIVSGNEREVFWMHPTQGILYLKKEIDLEAENLPENTFVLQIDVRQKNDALKRAVASVFVEIIDINDNQPEFEVDLYNISIVENLPNGFSVLQVNAIDRDQGENSLFYYKIFKEEPKGAFNVDAQTGWMTVKNQSLLDREDRPTVKLIIQAIEKVKPYNRRDLTSDSTVAVDITLLDSNDNSPVFEMGNLYEFKVNVNSSVGHVVGKIKAIDPDDGPNGKILYEMKNRKETSVPFQLDSKTGVLKVIGKLITGRVALFVEACDQPINPSEMRCTLAVLTLDIVETVDSSEIKFMGAPYEFWIGTNAPIGTSIGQVRVVYRDDIIFDLLHSYSEGVPFAIEEQSGIITVIRPINSFNRNVYNFEAVATFAHTPVEHVKNQSRSLKKSLPEELGFQVDEGIVSDLNFSSMYIANVTINVVSPNSKNTVFVKSSQNQFIEFKVMENLPNTVVGNLIAKNFTEMNKNLQAAASSQSSATATQRRPATTRENRQITNMNSSKFRKPTENSKKNVTAIVTTPSTVGMIVRKSRTNLFNSTARRKAISQQYGRVVKQLPPITLKSNKTSSDEKPLSSLNRYLRGRNRLVRATKNLNFFIVNDYDLKDKMYISSDGKLMTLNGLDREEKDSYRLSVIAEYTNGLVESAGIYQINVIVDDENDNAPHFDRSTYIGIISENCDLGTEVLLNNLIIVNDADIGKNAEFQLSILGDGNRLFTIEKSNYIAEQQAYSFNNINNSALALFSDTVLDEYSSMVDINLHLMMLSTRDITANQSHYVVKFSGPSVLDRERKNFYKLRLLAKDSGGLQEEAQLIVFVTDVNDNAPSFEKLAVFKQTGIEIMNYSDKMEIYFIESASSNVPQIVNYEEKSKTVTAEKLYETSTTKTNPKIRIRPKPPIGSPRALSTDDDDEVMIIEDRAFKSNSPEIITRSSKYPLFSLEESVNVGTTILQFTATDDDYGPNSKVSYEITAQQVTALPSFKGNLNQVKNYQYFMIDKNSGELKINRLLVPNVEIILNVTAMDSSNLQDTVQIGFHISDVNNHEPVFLRPFYSFDIEEGFHVSKILGSVQAVDDDFDDNGNITYSIVNVDANKFPFSIIPKTGLLKVSGQLDREQRSLYEFKVMAKDNSRKYKQLNATVTIECNIIDINDNSPVFINYDDVLINEIQIRGRKLNSDLHHNENIAPQNHTPVYKISLDRNVSPRRLIREVKATDVDYALNGMVFYNFLHNNVSHLFEIDSREGFIMTTAHLNQLQELNKYDTINLTVVASDLGNPVRSSYALILITLVGEKRFEPTQAPQQKLANLKKNVVSTKPILFINQYYEIDVLENSPTPMRLIQFNTSNDDNIYIWSLTLENKNYSIEDVSEIFAIENGILWLQSPLDREEYPNYLIKIRADLTGPRKPRTGKNIQVMYPVTDDRIENLDENEVRVFLRVVDVNDNVPLFREQSPIIAVIPDTVTYGYNVIKVTADDKDIGLNGDVRYSLINEPSNFFGIDSLTGQVKTLGPLWRSHQKVFGFDVKATDRQGAENGKSTIVNVLVYVLDENKHVKFIMSGTTMEIEKQADVIARSLSEATNLIVKIRMLEPHETSREFWTNVYIYAIDPKTNSVVDMEDLQEIMEQINMQEIQPSIPVVELTKLGVPAHLSPKGVKQGSGELASIVLSITILIGGISTAICILCVRYKRRIQNAIAPVRITPRPPSRAPSQIIRQHLFLPQPVVGESSTDPMSDDTCVTDLYQPVLKQLIPTRKNNHINGTHNLTQQNQDDRKYIDLPLPKSILQINLQNHEAKCTRYNDFILPTKNNIIKHYNSCSCSSSEENKQDNSSNNSYEDSLKEFETTETETTMTSTTRILAHQRTRVYNENNFDRQSNRHSFSGFNQDVLARGRNNKRNRSFMYPNNIR</sequence>
<dbReference type="SUPFAM" id="SSF49313">
    <property type="entry name" value="Cadherin-like"/>
    <property type="match status" value="12"/>
</dbReference>
<feature type="signal peptide" evidence="12">
    <location>
        <begin position="1"/>
        <end position="21"/>
    </location>
</feature>
<dbReference type="FunFam" id="2.60.40.60:FF:000020">
    <property type="entry name" value="Dachsous cadherin-related 1b"/>
    <property type="match status" value="1"/>
</dbReference>
<feature type="domain" description="Cadherin" evidence="13">
    <location>
        <begin position="1487"/>
        <end position="1595"/>
    </location>
</feature>
<dbReference type="InterPro" id="IPR015919">
    <property type="entry name" value="Cadherin-like_sf"/>
</dbReference>
<name>A0A9J6BRA3_POLVA</name>
<evidence type="ECO:0000256" key="8">
    <source>
        <dbReference type="ARBA" id="ARBA00023180"/>
    </source>
</evidence>
<dbReference type="Gene3D" id="2.60.40.60">
    <property type="entry name" value="Cadherins"/>
    <property type="match status" value="13"/>
</dbReference>
<feature type="domain" description="Cadherin" evidence="13">
    <location>
        <begin position="1347"/>
        <end position="1454"/>
    </location>
</feature>
<feature type="domain" description="Cadherin" evidence="13">
    <location>
        <begin position="295"/>
        <end position="381"/>
    </location>
</feature>
<evidence type="ECO:0000256" key="6">
    <source>
        <dbReference type="ARBA" id="ARBA00022989"/>
    </source>
</evidence>
<feature type="compositionally biased region" description="Low complexity" evidence="10">
    <location>
        <begin position="774"/>
        <end position="790"/>
    </location>
</feature>
<feature type="transmembrane region" description="Helical" evidence="11">
    <location>
        <begin position="1955"/>
        <end position="1978"/>
    </location>
</feature>
<gene>
    <name evidence="14" type="ORF">PVAND_002382</name>
</gene>
<dbReference type="GO" id="GO:0005509">
    <property type="term" value="F:calcium ion binding"/>
    <property type="evidence" value="ECO:0007669"/>
    <property type="project" value="UniProtKB-UniRule"/>
</dbReference>
<comment type="caution">
    <text evidence="14">The sequence shown here is derived from an EMBL/GenBank/DDBJ whole genome shotgun (WGS) entry which is preliminary data.</text>
</comment>
<evidence type="ECO:0000256" key="2">
    <source>
        <dbReference type="ARBA" id="ARBA00022692"/>
    </source>
</evidence>